<dbReference type="CDD" id="cd02440">
    <property type="entry name" value="AdoMet_MTases"/>
    <property type="match status" value="1"/>
</dbReference>
<dbReference type="InterPro" id="IPR029063">
    <property type="entry name" value="SAM-dependent_MTases_sf"/>
</dbReference>
<dbReference type="GO" id="GO:0008168">
    <property type="term" value="F:methyltransferase activity"/>
    <property type="evidence" value="ECO:0007669"/>
    <property type="project" value="UniProtKB-KW"/>
</dbReference>
<sequence length="198" mass="22159">MWDQRYQRSDYIYGTSANDFLRAESSAILQRGKVLCLAEGEGRNAVYLASQGYQVTAVDQSAVGLEKAQLLAKQHDVTIHTEVADLATYDLGEECWDGIVSIFAHMPAPLRKDLHQRCVKALKNTGVFLLEAFTKRQLETEGRGGPPAEQLDFFMSLEHLKLELAGLEFSIGRELTRYIDEGHYHQGESSVVQVLAIK</sequence>
<feature type="domain" description="Methyltransferase" evidence="2">
    <location>
        <begin position="34"/>
        <end position="126"/>
    </location>
</feature>
<organism evidence="3 4">
    <name type="scientific">Agarivorans gilvus</name>
    <dbReference type="NCBI Taxonomy" id="680279"/>
    <lineage>
        <taxon>Bacteria</taxon>
        <taxon>Pseudomonadati</taxon>
        <taxon>Pseudomonadota</taxon>
        <taxon>Gammaproteobacteria</taxon>
        <taxon>Alteromonadales</taxon>
        <taxon>Alteromonadaceae</taxon>
        <taxon>Agarivorans</taxon>
    </lineage>
</organism>
<evidence type="ECO:0000256" key="1">
    <source>
        <dbReference type="ARBA" id="ARBA00022679"/>
    </source>
</evidence>
<name>A0ABQ1I100_9ALTE</name>
<dbReference type="PANTHER" id="PTHR43861">
    <property type="entry name" value="TRANS-ACONITATE 2-METHYLTRANSFERASE-RELATED"/>
    <property type="match status" value="1"/>
</dbReference>
<dbReference type="EMBL" id="BMDY01000007">
    <property type="protein sequence ID" value="GGB02131.1"/>
    <property type="molecule type" value="Genomic_DNA"/>
</dbReference>
<dbReference type="PANTHER" id="PTHR43861:SF3">
    <property type="entry name" value="PUTATIVE (AFU_ORTHOLOGUE AFUA_2G14390)-RELATED"/>
    <property type="match status" value="1"/>
</dbReference>
<dbReference type="RefSeq" id="WP_055734473.1">
    <property type="nucleotide sequence ID" value="NZ_BMDY01000007.1"/>
</dbReference>
<protein>
    <submittedName>
        <fullName evidence="3">SAM-dependent methyltransferase</fullName>
    </submittedName>
</protein>
<dbReference type="GO" id="GO:0032259">
    <property type="term" value="P:methylation"/>
    <property type="evidence" value="ECO:0007669"/>
    <property type="project" value="UniProtKB-KW"/>
</dbReference>
<evidence type="ECO:0000313" key="3">
    <source>
        <dbReference type="EMBL" id="GGB02131.1"/>
    </source>
</evidence>
<proteinExistence type="predicted"/>
<evidence type="ECO:0000313" key="4">
    <source>
        <dbReference type="Proteomes" id="UP000651977"/>
    </source>
</evidence>
<accession>A0ABQ1I100</accession>
<comment type="caution">
    <text evidence="3">The sequence shown here is derived from an EMBL/GenBank/DDBJ whole genome shotgun (WGS) entry which is preliminary data.</text>
</comment>
<evidence type="ECO:0000259" key="2">
    <source>
        <dbReference type="Pfam" id="PF13649"/>
    </source>
</evidence>
<keyword evidence="4" id="KW-1185">Reference proteome</keyword>
<keyword evidence="3" id="KW-0489">Methyltransferase</keyword>
<dbReference type="SUPFAM" id="SSF53335">
    <property type="entry name" value="S-adenosyl-L-methionine-dependent methyltransferases"/>
    <property type="match status" value="1"/>
</dbReference>
<dbReference type="Proteomes" id="UP000651977">
    <property type="component" value="Unassembled WGS sequence"/>
</dbReference>
<reference evidence="4" key="1">
    <citation type="journal article" date="2019" name="Int. J. Syst. Evol. Microbiol.">
        <title>The Global Catalogue of Microorganisms (GCM) 10K type strain sequencing project: providing services to taxonomists for standard genome sequencing and annotation.</title>
        <authorList>
            <consortium name="The Broad Institute Genomics Platform"/>
            <consortium name="The Broad Institute Genome Sequencing Center for Infectious Disease"/>
            <person name="Wu L."/>
            <person name="Ma J."/>
        </authorList>
    </citation>
    <scope>NUCLEOTIDE SEQUENCE [LARGE SCALE GENOMIC DNA]</scope>
    <source>
        <strain evidence="4">CGMCC 1.10131</strain>
    </source>
</reference>
<dbReference type="InterPro" id="IPR041698">
    <property type="entry name" value="Methyltransf_25"/>
</dbReference>
<keyword evidence="1" id="KW-0808">Transferase</keyword>
<gene>
    <name evidence="3" type="ORF">GCM10007414_14240</name>
</gene>
<dbReference type="Pfam" id="PF13649">
    <property type="entry name" value="Methyltransf_25"/>
    <property type="match status" value="1"/>
</dbReference>
<dbReference type="Gene3D" id="3.40.50.150">
    <property type="entry name" value="Vaccinia Virus protein VP39"/>
    <property type="match status" value="1"/>
</dbReference>